<evidence type="ECO:0000313" key="9">
    <source>
        <dbReference type="Proteomes" id="UP001238179"/>
    </source>
</evidence>
<evidence type="ECO:0000313" key="8">
    <source>
        <dbReference type="EMBL" id="BDU72767.1"/>
    </source>
</evidence>
<dbReference type="PIRSF" id="PIRSF001357">
    <property type="entry name" value="DeoC"/>
    <property type="match status" value="1"/>
</dbReference>
<dbReference type="SMART" id="SM01133">
    <property type="entry name" value="DeoC"/>
    <property type="match status" value="1"/>
</dbReference>
<evidence type="ECO:0000256" key="7">
    <source>
        <dbReference type="HAMAP-Rule" id="MF_00114"/>
    </source>
</evidence>
<dbReference type="KEGG" id="msil:METEAL_19410"/>
<keyword evidence="9" id="KW-1185">Reference proteome</keyword>
<dbReference type="HAMAP" id="MF_00114">
    <property type="entry name" value="DeoC_type1"/>
    <property type="match status" value="1"/>
</dbReference>
<dbReference type="GO" id="GO:0004139">
    <property type="term" value="F:deoxyribose-phosphate aldolase activity"/>
    <property type="evidence" value="ECO:0007669"/>
    <property type="project" value="UniProtKB-UniRule"/>
</dbReference>
<comment type="subcellular location">
    <subcellularLocation>
        <location evidence="7">Cytoplasm</location>
    </subcellularLocation>
</comment>
<dbReference type="Gene3D" id="3.20.20.70">
    <property type="entry name" value="Aldolase class I"/>
    <property type="match status" value="1"/>
</dbReference>
<name>A0AA48GRN9_9BACT</name>
<dbReference type="GO" id="GO:0009264">
    <property type="term" value="P:deoxyribonucleotide catabolic process"/>
    <property type="evidence" value="ECO:0007669"/>
    <property type="project" value="UniProtKB-UniRule"/>
</dbReference>
<gene>
    <name evidence="7 8" type="primary">deoC</name>
    <name evidence="8" type="ORF">METEAL_19410</name>
</gene>
<dbReference type="InterPro" id="IPR002915">
    <property type="entry name" value="DeoC/FbaB/LacD_aldolase"/>
</dbReference>
<evidence type="ECO:0000256" key="4">
    <source>
        <dbReference type="ARBA" id="ARBA00023270"/>
    </source>
</evidence>
<evidence type="ECO:0000256" key="2">
    <source>
        <dbReference type="ARBA" id="ARBA00022490"/>
    </source>
</evidence>
<dbReference type="GO" id="GO:0016052">
    <property type="term" value="P:carbohydrate catabolic process"/>
    <property type="evidence" value="ECO:0007669"/>
    <property type="project" value="TreeGrafter"/>
</dbReference>
<comment type="pathway">
    <text evidence="7">Carbohydrate degradation; 2-deoxy-D-ribose 1-phosphate degradation; D-glyceraldehyde 3-phosphate and acetaldehyde from 2-deoxy-alpha-D-ribose 1-phosphate: step 2/2.</text>
</comment>
<dbReference type="NCBIfam" id="TIGR00126">
    <property type="entry name" value="deoC"/>
    <property type="match status" value="1"/>
</dbReference>
<protein>
    <recommendedName>
        <fullName evidence="7">Deoxyribose-phosphate aldolase</fullName>
        <shortName evidence="7">DERA</shortName>
        <ecNumber evidence="7">4.1.2.4</ecNumber>
    </recommendedName>
    <alternativeName>
        <fullName evidence="7">2-deoxy-D-ribose 5-phosphate aldolase</fullName>
    </alternativeName>
    <alternativeName>
        <fullName evidence="7">Phosphodeoxyriboaldolase</fullName>
        <shortName evidence="7">Deoxyriboaldolase</shortName>
    </alternativeName>
</protein>
<dbReference type="Proteomes" id="UP001238179">
    <property type="component" value="Chromosome"/>
</dbReference>
<evidence type="ECO:0000256" key="1">
    <source>
        <dbReference type="ARBA" id="ARBA00010936"/>
    </source>
</evidence>
<dbReference type="InterPro" id="IPR013785">
    <property type="entry name" value="Aldolase_TIM"/>
</dbReference>
<dbReference type="FunFam" id="3.20.20.70:FF:000044">
    <property type="entry name" value="Deoxyribose-phosphate aldolase"/>
    <property type="match status" value="1"/>
</dbReference>
<keyword evidence="3 7" id="KW-0456">Lyase</keyword>
<feature type="active site" description="Proton donor/acceptor" evidence="7">
    <location>
        <position position="214"/>
    </location>
</feature>
<evidence type="ECO:0000256" key="6">
    <source>
        <dbReference type="ARBA" id="ARBA00056337"/>
    </source>
</evidence>
<dbReference type="InterPro" id="IPR028581">
    <property type="entry name" value="DeoC_typeI"/>
</dbReference>
<dbReference type="GO" id="GO:0006018">
    <property type="term" value="P:2-deoxyribose 1-phosphate catabolic process"/>
    <property type="evidence" value="ECO:0007669"/>
    <property type="project" value="UniProtKB-UniRule"/>
</dbReference>
<dbReference type="Pfam" id="PF01791">
    <property type="entry name" value="DeoC"/>
    <property type="match status" value="1"/>
</dbReference>
<proteinExistence type="inferred from homology"/>
<organism evidence="8 9">
    <name type="scientific">Mesoterricola silvestris</name>
    <dbReference type="NCBI Taxonomy" id="2927979"/>
    <lineage>
        <taxon>Bacteria</taxon>
        <taxon>Pseudomonadati</taxon>
        <taxon>Acidobacteriota</taxon>
        <taxon>Holophagae</taxon>
        <taxon>Holophagales</taxon>
        <taxon>Holophagaceae</taxon>
        <taxon>Mesoterricola</taxon>
    </lineage>
</organism>
<comment type="function">
    <text evidence="6 7">Catalyzes a reversible aldol reaction between acetaldehyde and D-glyceraldehyde 3-phosphate to generate 2-deoxy-D-ribose 5-phosphate.</text>
</comment>
<reference evidence="9" key="1">
    <citation type="journal article" date="2023" name="Int. J. Syst. Evol. Microbiol.">
        <title>Mesoterricola silvestris gen. nov., sp. nov., Mesoterricola sediminis sp. nov., Geothrix oryzae sp. nov., Geothrix edaphica sp. nov., Geothrix rubra sp. nov., and Geothrix limicola sp. nov., six novel members of Acidobacteriota isolated from soils.</title>
        <authorList>
            <person name="Itoh H."/>
            <person name="Sugisawa Y."/>
            <person name="Mise K."/>
            <person name="Xu Z."/>
            <person name="Kuniyasu M."/>
            <person name="Ushijima N."/>
            <person name="Kawano K."/>
            <person name="Kobayashi E."/>
            <person name="Shiratori Y."/>
            <person name="Masuda Y."/>
            <person name="Senoo K."/>
        </authorList>
    </citation>
    <scope>NUCLEOTIDE SEQUENCE [LARGE SCALE GENOMIC DNA]</scope>
    <source>
        <strain evidence="9">W79</strain>
    </source>
</reference>
<comment type="catalytic activity">
    <reaction evidence="5 7">
        <text>2-deoxy-D-ribose 5-phosphate = D-glyceraldehyde 3-phosphate + acetaldehyde</text>
        <dbReference type="Rhea" id="RHEA:12821"/>
        <dbReference type="ChEBI" id="CHEBI:15343"/>
        <dbReference type="ChEBI" id="CHEBI:59776"/>
        <dbReference type="ChEBI" id="CHEBI:62877"/>
        <dbReference type="EC" id="4.1.2.4"/>
    </reaction>
</comment>
<dbReference type="GO" id="GO:0005737">
    <property type="term" value="C:cytoplasm"/>
    <property type="evidence" value="ECO:0007669"/>
    <property type="project" value="UniProtKB-SubCell"/>
</dbReference>
<keyword evidence="4 7" id="KW-0704">Schiff base</keyword>
<accession>A0AA48GRN9</accession>
<dbReference type="AlphaFoldDB" id="A0AA48GRN9"/>
<evidence type="ECO:0000256" key="5">
    <source>
        <dbReference type="ARBA" id="ARBA00048791"/>
    </source>
</evidence>
<dbReference type="SUPFAM" id="SSF51569">
    <property type="entry name" value="Aldolase"/>
    <property type="match status" value="1"/>
</dbReference>
<keyword evidence="2 7" id="KW-0963">Cytoplasm</keyword>
<dbReference type="EMBL" id="AP027080">
    <property type="protein sequence ID" value="BDU72767.1"/>
    <property type="molecule type" value="Genomic_DNA"/>
</dbReference>
<evidence type="ECO:0000256" key="3">
    <source>
        <dbReference type="ARBA" id="ARBA00023239"/>
    </source>
</evidence>
<dbReference type="CDD" id="cd00959">
    <property type="entry name" value="DeoC"/>
    <property type="match status" value="1"/>
</dbReference>
<feature type="active site" description="Proton donor/acceptor" evidence="7">
    <location>
        <position position="122"/>
    </location>
</feature>
<dbReference type="PANTHER" id="PTHR10889">
    <property type="entry name" value="DEOXYRIBOSE-PHOSPHATE ALDOLASE"/>
    <property type="match status" value="1"/>
</dbReference>
<dbReference type="InterPro" id="IPR011343">
    <property type="entry name" value="DeoC"/>
</dbReference>
<feature type="active site" description="Schiff-base intermediate with acetaldehyde" evidence="7">
    <location>
        <position position="184"/>
    </location>
</feature>
<sequence length="253" mass="26271">MDEKKLVDIITKEVLKALDGTAPEAGKAPGAIDTALAAMIDHTLLKPEATAAEVETLCAEARQYGFCSVCVNTSWVSRCRDLLRGSKVKVCCVVGFPLGAMDTRSKAYETREAIANGADEIDMVINIGALKSGDLALVEKDVRAVVQAARNKTTKVILETGLLTDEEKVTACTICKNAGATFVKTSTGFAKGSVATEADIALMRRTVGPRMGVKASGGVRSLADAKKMIAAGATRIGASSGVAIVTGGEGKGY</sequence>
<dbReference type="EC" id="4.1.2.4" evidence="7"/>
<dbReference type="PANTHER" id="PTHR10889:SF1">
    <property type="entry name" value="DEOXYRIBOSE-PHOSPHATE ALDOLASE"/>
    <property type="match status" value="1"/>
</dbReference>
<comment type="similarity">
    <text evidence="1 7">Belongs to the DeoC/FbaB aldolase family. DeoC type 1 subfamily.</text>
</comment>